<dbReference type="Proteomes" id="UP001318301">
    <property type="component" value="Unassembled WGS sequence"/>
</dbReference>
<protein>
    <recommendedName>
        <fullName evidence="3">DNA-directed RNA polymerase</fullName>
    </recommendedName>
</protein>
<reference evidence="1 2" key="1">
    <citation type="submission" date="2019-02" db="EMBL/GenBank/DDBJ databases">
        <title>Genome of a new Bacteroidetes strain.</title>
        <authorList>
            <person name="Pitt A."/>
        </authorList>
    </citation>
    <scope>NUCLEOTIDE SEQUENCE [LARGE SCALE GENOMIC DNA]</scope>
    <source>
        <strain evidence="1 2">50C-KIRBA</strain>
    </source>
</reference>
<comment type="caution">
    <text evidence="1">The sequence shown here is derived from an EMBL/GenBank/DDBJ whole genome shotgun (WGS) entry which is preliminary data.</text>
</comment>
<gene>
    <name evidence="1" type="ORF">EWU23_13525</name>
</gene>
<organism evidence="1 2">
    <name type="scientific">Aquirufa beregesia</name>
    <dbReference type="NCBI Taxonomy" id="2516556"/>
    <lineage>
        <taxon>Bacteria</taxon>
        <taxon>Pseudomonadati</taxon>
        <taxon>Bacteroidota</taxon>
        <taxon>Cytophagia</taxon>
        <taxon>Cytophagales</taxon>
        <taxon>Flectobacillaceae</taxon>
        <taxon>Aquirufa</taxon>
    </lineage>
</organism>
<accession>A0ABX0EYE7</accession>
<evidence type="ECO:0000313" key="1">
    <source>
        <dbReference type="EMBL" id="NGZ45499.1"/>
    </source>
</evidence>
<sequence length="475" mass="56175">MPEDSKMVHKIMKYQSNYKDGMDMMKKYDFLIDQFNEHILTFNPLVYVYVTNMYHVLMSRVTHNNPYQIRVIQNLIGRWLYLINKVDTGDLNPMVSGKNHRLNSVYTRLPKILRPFILCDGRPLVGLDVKSSQPYILATIMNDEFFKATGDGYNLKTIYPEMYDRLNNRGMLDEFWNTGNDIPVSSTGYKSSDNVITSTGYTSYNNVVTNTGSTYNNLSNHISNNTNSIQFINYNINNNNKGIDKEYYSFMWCLFFNTNELKSIKEYQELPFQEDYYTYVVKKHSDMDMTPEELQSQRESFKKSTMYILFDGDKKQRNNNPMIRYMNECFPGVNKWLEYSHETIGGKELSYILQRTESYFMLNNVSRLFNQEYPQAPLFTIHDGLYTFEEFVDPLKELIINEGKQLTGIVPGVKRECPRIEVNPSQQDIDKYWKKVKWMNTEKRFEKKKRRVFQFNIDLCKNYFKPPINQKSGSD</sequence>
<evidence type="ECO:0008006" key="3">
    <source>
        <dbReference type="Google" id="ProtNLM"/>
    </source>
</evidence>
<proteinExistence type="predicted"/>
<dbReference type="EMBL" id="SEWW01000014">
    <property type="protein sequence ID" value="NGZ45499.1"/>
    <property type="molecule type" value="Genomic_DNA"/>
</dbReference>
<name>A0ABX0EYE7_9BACT</name>
<evidence type="ECO:0000313" key="2">
    <source>
        <dbReference type="Proteomes" id="UP001318301"/>
    </source>
</evidence>
<keyword evidence="2" id="KW-1185">Reference proteome</keyword>